<protein>
    <recommendedName>
        <fullName evidence="5">RCC1-like domain-containing protein</fullName>
    </recommendedName>
</protein>
<dbReference type="Gene3D" id="2.130.10.30">
    <property type="entry name" value="Regulator of chromosome condensation 1/beta-lactamase-inhibitor protein II"/>
    <property type="match status" value="2"/>
</dbReference>
<organism evidence="6 7">
    <name type="scientific">Polyangium spumosum</name>
    <dbReference type="NCBI Taxonomy" id="889282"/>
    <lineage>
        <taxon>Bacteria</taxon>
        <taxon>Pseudomonadati</taxon>
        <taxon>Myxococcota</taxon>
        <taxon>Polyangia</taxon>
        <taxon>Polyangiales</taxon>
        <taxon>Polyangiaceae</taxon>
        <taxon>Polyangium</taxon>
    </lineage>
</organism>
<dbReference type="SUPFAM" id="SSF50985">
    <property type="entry name" value="RCC1/BLIP-II"/>
    <property type="match status" value="2"/>
</dbReference>
<evidence type="ECO:0000256" key="3">
    <source>
        <dbReference type="ARBA" id="ARBA00022737"/>
    </source>
</evidence>
<reference evidence="6 7" key="1">
    <citation type="submission" date="2019-10" db="EMBL/GenBank/DDBJ databases">
        <title>A soil myxobacterium in the family Polyangiaceae.</title>
        <authorList>
            <person name="Li Y."/>
            <person name="Wang J."/>
        </authorList>
    </citation>
    <scope>NUCLEOTIDE SEQUENCE [LARGE SCALE GENOMIC DNA]</scope>
    <source>
        <strain evidence="6 7">DSM 14734</strain>
    </source>
</reference>
<keyword evidence="1" id="KW-0344">Guanine-nucleotide releasing factor</keyword>
<dbReference type="PROSITE" id="PS50012">
    <property type="entry name" value="RCC1_3"/>
    <property type="match status" value="5"/>
</dbReference>
<comment type="caution">
    <text evidence="6">The sequence shown here is derived from an EMBL/GenBank/DDBJ whole genome shotgun (WGS) entry which is preliminary data.</text>
</comment>
<dbReference type="OrthoDB" id="9758365at2"/>
<accession>A0A6N7Q6Z9</accession>
<dbReference type="InterPro" id="IPR011936">
    <property type="entry name" value="Myxo_disulph_rpt"/>
</dbReference>
<dbReference type="InterPro" id="IPR000408">
    <property type="entry name" value="Reg_chr_condens"/>
</dbReference>
<dbReference type="EMBL" id="WJIE01000024">
    <property type="protein sequence ID" value="MRG98064.1"/>
    <property type="molecule type" value="Genomic_DNA"/>
</dbReference>
<evidence type="ECO:0000259" key="5">
    <source>
        <dbReference type="Pfam" id="PF25390"/>
    </source>
</evidence>
<evidence type="ECO:0000256" key="2">
    <source>
        <dbReference type="ARBA" id="ARBA00022729"/>
    </source>
</evidence>
<proteinExistence type="predicted"/>
<dbReference type="InterPro" id="IPR058923">
    <property type="entry name" value="RCC1-like_dom"/>
</dbReference>
<dbReference type="GO" id="GO:0005737">
    <property type="term" value="C:cytoplasm"/>
    <property type="evidence" value="ECO:0007669"/>
    <property type="project" value="TreeGrafter"/>
</dbReference>
<evidence type="ECO:0000256" key="1">
    <source>
        <dbReference type="ARBA" id="ARBA00022658"/>
    </source>
</evidence>
<keyword evidence="2" id="KW-0732">Signal</keyword>
<sequence>MGARGFADPGRGAGGVVRMRSMRWRGLGAAFAAAAAVASCNAVLGIDEGEPRATGSAFCEGKAEGTALPEQTAGDCTEVVCDGDGDVKVVIVESDVEDDGNPCTEDRCVGSVPSHAPLPSAPCYGGSTGTLGIGACKSGIQQCDAQGNPVGACVGEVLPDDEKCATVGVDDDCDGLVEEEGADCKCGDGIVSAGNGEQCDDGGTSDADACSAVCKEQRVLEVSAGGLGTCARLSGGRIKCWGLNAYGSLGLGHSMNIGDEPNEMGSALPPVDLDGVATRIEVNGHACALLEGGALKCWGTNEFGQLGLGDTAHRGNLPNQMGMFLPAVDLGQGLTAKAVAVGVYHTCAILSNDMVKCWGLNDSGQLGLGDTERRGDDPGEMGDALPELQLGGKVKAITAGATHTCAILFNDKVKCWGGNFYGQLGLGDTNDRGNTPSTLGAALDYVDLGTDKPVKSISAGGYTHTCAILDEGMVKCWGGNEFGQLGLEDTEHRGDAPNEMGTNLPAVKLGNGTWAVAITARNNGTCALGPGGGVRCWGKNDYGSLGLGDLNDRGDAPGEMGDALPVVALGADDKGALFTTAAITANDLHACALLSIGAVKCWGLGNRLGLGDFESRGDGPGEMGDALPTVKLFSSNW</sequence>
<dbReference type="InterPro" id="IPR051553">
    <property type="entry name" value="Ran_GTPase-activating"/>
</dbReference>
<dbReference type="NCBIfam" id="TIGR02232">
    <property type="entry name" value="myxo_disulf_rpt"/>
    <property type="match status" value="1"/>
</dbReference>
<dbReference type="AlphaFoldDB" id="A0A6N7Q6Z9"/>
<dbReference type="PRINTS" id="PR00633">
    <property type="entry name" value="RCCNDNSATION"/>
</dbReference>
<dbReference type="PANTHER" id="PTHR45982:SF1">
    <property type="entry name" value="REGULATOR OF CHROMOSOME CONDENSATION"/>
    <property type="match status" value="1"/>
</dbReference>
<evidence type="ECO:0000256" key="4">
    <source>
        <dbReference type="ARBA" id="ARBA00023157"/>
    </source>
</evidence>
<gene>
    <name evidence="6" type="ORF">GF068_40070</name>
</gene>
<name>A0A6N7Q6Z9_9BACT</name>
<dbReference type="PANTHER" id="PTHR45982">
    <property type="entry name" value="REGULATOR OF CHROMOSOME CONDENSATION"/>
    <property type="match status" value="1"/>
</dbReference>
<evidence type="ECO:0000313" key="6">
    <source>
        <dbReference type="EMBL" id="MRG98064.1"/>
    </source>
</evidence>
<dbReference type="InterPro" id="IPR009091">
    <property type="entry name" value="RCC1/BLIP-II"/>
</dbReference>
<dbReference type="Pfam" id="PF25390">
    <property type="entry name" value="WD40_RLD"/>
    <property type="match status" value="1"/>
</dbReference>
<feature type="domain" description="RCC1-like" evidence="5">
    <location>
        <begin position="193"/>
        <end position="552"/>
    </location>
</feature>
<keyword evidence="3" id="KW-0677">Repeat</keyword>
<keyword evidence="7" id="KW-1185">Reference proteome</keyword>
<dbReference type="Proteomes" id="UP000440224">
    <property type="component" value="Unassembled WGS sequence"/>
</dbReference>
<dbReference type="GO" id="GO:0005085">
    <property type="term" value="F:guanyl-nucleotide exchange factor activity"/>
    <property type="evidence" value="ECO:0007669"/>
    <property type="project" value="TreeGrafter"/>
</dbReference>
<keyword evidence="4" id="KW-1015">Disulfide bond</keyword>
<evidence type="ECO:0000313" key="7">
    <source>
        <dbReference type="Proteomes" id="UP000440224"/>
    </source>
</evidence>